<evidence type="ECO:0000256" key="3">
    <source>
        <dbReference type="ARBA" id="ARBA00022898"/>
    </source>
</evidence>
<dbReference type="InterPro" id="IPR005814">
    <property type="entry name" value="Aminotrans_3"/>
</dbReference>
<dbReference type="InterPro" id="IPR015421">
    <property type="entry name" value="PyrdxlP-dep_Trfase_major"/>
</dbReference>
<evidence type="ECO:0000256" key="5">
    <source>
        <dbReference type="SAM" id="MobiDB-lite"/>
    </source>
</evidence>
<proteinExistence type="inferred from homology"/>
<accession>A0AAJ0F617</accession>
<keyword evidence="7" id="KW-1185">Reference proteome</keyword>
<comment type="cofactor">
    <cofactor evidence="1">
        <name>pyridoxal 5'-phosphate</name>
        <dbReference type="ChEBI" id="CHEBI:597326"/>
    </cofactor>
</comment>
<reference evidence="6" key="1">
    <citation type="submission" date="2023-06" db="EMBL/GenBank/DDBJ databases">
        <title>Genome-scale phylogeny and comparative genomics of the fungal order Sordariales.</title>
        <authorList>
            <consortium name="Lawrence Berkeley National Laboratory"/>
            <person name="Hensen N."/>
            <person name="Bonometti L."/>
            <person name="Westerberg I."/>
            <person name="Brannstrom I.O."/>
            <person name="Guillou S."/>
            <person name="Cros-Aarteil S."/>
            <person name="Calhoun S."/>
            <person name="Haridas S."/>
            <person name="Kuo A."/>
            <person name="Mondo S."/>
            <person name="Pangilinan J."/>
            <person name="Riley R."/>
            <person name="Labutti K."/>
            <person name="Andreopoulos B."/>
            <person name="Lipzen A."/>
            <person name="Chen C."/>
            <person name="Yanf M."/>
            <person name="Daum C."/>
            <person name="Ng V."/>
            <person name="Clum A."/>
            <person name="Steindorff A."/>
            <person name="Ohm R."/>
            <person name="Martin F."/>
            <person name="Silar P."/>
            <person name="Natvig D."/>
            <person name="Lalanne C."/>
            <person name="Gautier V."/>
            <person name="Ament-Velasquez S.L."/>
            <person name="Kruys A."/>
            <person name="Hutchinson M.I."/>
            <person name="Powell A.J."/>
            <person name="Barry K."/>
            <person name="Miller A.N."/>
            <person name="Grigoriev I.V."/>
            <person name="Debuchy R."/>
            <person name="Gladieux P."/>
            <person name="Thoren M.H."/>
            <person name="Johannesson H."/>
        </authorList>
    </citation>
    <scope>NUCLEOTIDE SEQUENCE</scope>
    <source>
        <strain evidence="6">PSN4</strain>
    </source>
</reference>
<dbReference type="GO" id="GO:0030170">
    <property type="term" value="F:pyridoxal phosphate binding"/>
    <property type="evidence" value="ECO:0007669"/>
    <property type="project" value="InterPro"/>
</dbReference>
<dbReference type="InterPro" id="IPR015424">
    <property type="entry name" value="PyrdxlP-dep_Trfase"/>
</dbReference>
<dbReference type="GO" id="GO:0005829">
    <property type="term" value="C:cytosol"/>
    <property type="evidence" value="ECO:0007669"/>
    <property type="project" value="TreeGrafter"/>
</dbReference>
<dbReference type="Gene3D" id="3.90.1150.10">
    <property type="entry name" value="Aspartate Aminotransferase, domain 1"/>
    <property type="match status" value="1"/>
</dbReference>
<dbReference type="AlphaFoldDB" id="A0AAJ0F617"/>
<sequence>MGQCSSSSSSSSSHLSQLDHLPAKSEAASSSSDTLPDHPPQSAGDTTLSLLTKAKGHYWYPADGPRILDACGGAGVACLGHGRSDIARAAAAQMKSCAYVSYAHFRTRPVQELCEWLIESTGGEMQKVYLMNSGSEAVEAALKLAREYFVWKNEPQRVNYIGRWESYHGTTFGSLAASGHVVRRAPFEPLLAPQRFHKISACHAYRQRLCPEESDESFVARKAAELEAKFAELGGHTVAAVVLEPVVGAALGCVPAVPGYFAAVKKICDRHGALLVFDEVMCGMGRTGTGTGTTHAWQAREVGVVPDLQTIAKGFAGGYAPASALLVGRKVAALMRQTGRTFTHGHTYQDHPVVAATALKVQRVIERDGLRANVAVQGALLGRILKEKLGKHPNVGDVRGCGLFWGVEFVRDKTTKEPFDPALQVALRVFTRAVRVERVLVYHGQGCAGGGRGDHVMVMPAYDVSPKLVREMVERLARAVEDVFLGADGW</sequence>
<dbReference type="Pfam" id="PF00202">
    <property type="entry name" value="Aminotran_3"/>
    <property type="match status" value="1"/>
</dbReference>
<evidence type="ECO:0000256" key="1">
    <source>
        <dbReference type="ARBA" id="ARBA00001933"/>
    </source>
</evidence>
<organism evidence="6 7">
    <name type="scientific">Echria macrotheca</name>
    <dbReference type="NCBI Taxonomy" id="438768"/>
    <lineage>
        <taxon>Eukaryota</taxon>
        <taxon>Fungi</taxon>
        <taxon>Dikarya</taxon>
        <taxon>Ascomycota</taxon>
        <taxon>Pezizomycotina</taxon>
        <taxon>Sordariomycetes</taxon>
        <taxon>Sordariomycetidae</taxon>
        <taxon>Sordariales</taxon>
        <taxon>Schizotheciaceae</taxon>
        <taxon>Echria</taxon>
    </lineage>
</organism>
<evidence type="ECO:0000256" key="4">
    <source>
        <dbReference type="RuleBase" id="RU003560"/>
    </source>
</evidence>
<comment type="similarity">
    <text evidence="2 4">Belongs to the class-III pyridoxal-phosphate-dependent aminotransferase family.</text>
</comment>
<dbReference type="Proteomes" id="UP001239445">
    <property type="component" value="Unassembled WGS sequence"/>
</dbReference>
<dbReference type="CDD" id="cd00610">
    <property type="entry name" value="OAT_like"/>
    <property type="match status" value="1"/>
</dbReference>
<dbReference type="EMBL" id="MU839841">
    <property type="protein sequence ID" value="KAK1751888.1"/>
    <property type="molecule type" value="Genomic_DNA"/>
</dbReference>
<keyword evidence="6" id="KW-0032">Aminotransferase</keyword>
<feature type="region of interest" description="Disordered" evidence="5">
    <location>
        <begin position="1"/>
        <end position="46"/>
    </location>
</feature>
<keyword evidence="6" id="KW-0808">Transferase</keyword>
<evidence type="ECO:0000313" key="6">
    <source>
        <dbReference type="EMBL" id="KAK1751888.1"/>
    </source>
</evidence>
<name>A0AAJ0F617_9PEZI</name>
<feature type="compositionally biased region" description="Low complexity" evidence="5">
    <location>
        <begin position="1"/>
        <end position="13"/>
    </location>
</feature>
<dbReference type="Gene3D" id="3.40.640.10">
    <property type="entry name" value="Type I PLP-dependent aspartate aminotransferase-like (Major domain)"/>
    <property type="match status" value="1"/>
</dbReference>
<dbReference type="PANTHER" id="PTHR43094:SF1">
    <property type="entry name" value="AMINOTRANSFERASE CLASS-III"/>
    <property type="match status" value="1"/>
</dbReference>
<dbReference type="FunFam" id="3.40.640.10:FF:000004">
    <property type="entry name" value="Acetylornithine aminotransferase"/>
    <property type="match status" value="1"/>
</dbReference>
<protein>
    <submittedName>
        <fullName evidence="6">Aminotransferase YodT</fullName>
    </submittedName>
</protein>
<dbReference type="SUPFAM" id="SSF53383">
    <property type="entry name" value="PLP-dependent transferases"/>
    <property type="match status" value="1"/>
</dbReference>
<dbReference type="PANTHER" id="PTHR43094">
    <property type="entry name" value="AMINOTRANSFERASE"/>
    <property type="match status" value="1"/>
</dbReference>
<gene>
    <name evidence="6" type="ORF">QBC47DRAFT_78604</name>
</gene>
<dbReference type="InterPro" id="IPR015422">
    <property type="entry name" value="PyrdxlP-dep_Trfase_small"/>
</dbReference>
<dbReference type="GO" id="GO:0008483">
    <property type="term" value="F:transaminase activity"/>
    <property type="evidence" value="ECO:0007669"/>
    <property type="project" value="UniProtKB-KW"/>
</dbReference>
<evidence type="ECO:0000256" key="2">
    <source>
        <dbReference type="ARBA" id="ARBA00008954"/>
    </source>
</evidence>
<keyword evidence="3 4" id="KW-0663">Pyridoxal phosphate</keyword>
<evidence type="ECO:0000313" key="7">
    <source>
        <dbReference type="Proteomes" id="UP001239445"/>
    </source>
</evidence>
<comment type="caution">
    <text evidence="6">The sequence shown here is derived from an EMBL/GenBank/DDBJ whole genome shotgun (WGS) entry which is preliminary data.</text>
</comment>